<organism evidence="1 2">
    <name type="scientific">Nitrospira defluvii</name>
    <dbReference type="NCBI Taxonomy" id="330214"/>
    <lineage>
        <taxon>Bacteria</taxon>
        <taxon>Pseudomonadati</taxon>
        <taxon>Nitrospirota</taxon>
        <taxon>Nitrospiria</taxon>
        <taxon>Nitrospirales</taxon>
        <taxon>Nitrospiraceae</taxon>
        <taxon>Nitrospira</taxon>
    </lineage>
</organism>
<evidence type="ECO:0000313" key="1">
    <source>
        <dbReference type="EMBL" id="CBK42196.1"/>
    </source>
</evidence>
<dbReference type="Proteomes" id="UP000001660">
    <property type="component" value="Chromosome"/>
</dbReference>
<proteinExistence type="predicted"/>
<name>D8PG09_9BACT</name>
<dbReference type="KEGG" id="nde:NIDE2486"/>
<keyword evidence="2" id="KW-1185">Reference proteome</keyword>
<reference evidence="1 2" key="1">
    <citation type="journal article" date="2010" name="Proc. Natl. Acad. Sci. U.S.A.">
        <title>A Nitrospira metagenome illuminates the physiology and evolution of globally important nitrite-oxidizing bacteria.</title>
        <authorList>
            <person name="Lucker S."/>
            <person name="Wagner M."/>
            <person name="Maixner F."/>
            <person name="Pelletier E."/>
            <person name="Koch H."/>
            <person name="Vacherie B."/>
            <person name="Rattei T."/>
            <person name="Sinninghe Damste J."/>
            <person name="Spieck E."/>
            <person name="Le Paslier D."/>
            <person name="Daims H."/>
        </authorList>
    </citation>
    <scope>NUCLEOTIDE SEQUENCE [LARGE SCALE GENOMIC DNA]</scope>
</reference>
<protein>
    <submittedName>
        <fullName evidence="1">Uncharacterized protein</fullName>
    </submittedName>
</protein>
<dbReference type="AlphaFoldDB" id="D8PG09"/>
<dbReference type="EMBL" id="FP929003">
    <property type="protein sequence ID" value="CBK42196.1"/>
    <property type="molecule type" value="Genomic_DNA"/>
</dbReference>
<dbReference type="eggNOG" id="ENOG5033AC1">
    <property type="taxonomic scope" value="Bacteria"/>
</dbReference>
<dbReference type="HOGENOM" id="CLU_1999757_0_0_0"/>
<dbReference type="STRING" id="330214.NIDE2486"/>
<sequence>MSGFSAGFLSRRAQDLRAGLRHAFAVRPEHTAFTIEDLALLERVADAVVSRGMAAPATLFLESMGPMNFLGSQALHFLAPVVECVLTGTEIAQIARLLERRDSIQRLTALIEAKAAAPEGAPAR</sequence>
<gene>
    <name evidence="1" type="ORF">NIDE2486</name>
</gene>
<evidence type="ECO:0000313" key="2">
    <source>
        <dbReference type="Proteomes" id="UP000001660"/>
    </source>
</evidence>
<accession>D8PG09</accession>